<accession>A0A511DTU0</accession>
<comment type="caution">
    <text evidence="1">The sequence shown here is derived from an EMBL/GenBank/DDBJ whole genome shotgun (WGS) entry which is preliminary data.</text>
</comment>
<dbReference type="RefSeq" id="WP_054769058.1">
    <property type="nucleotide sequence ID" value="NZ_BJVK01000010.1"/>
</dbReference>
<proteinExistence type="predicted"/>
<reference evidence="1" key="1">
    <citation type="submission" date="2019-07" db="EMBL/GenBank/DDBJ databases">
        <title>Whole genome shotgun sequence of Lactobacillus kefiri NBRC 15888.</title>
        <authorList>
            <person name="Hosoyama A."/>
            <person name="Uohara A."/>
            <person name="Ohji S."/>
            <person name="Ichikawa N."/>
        </authorList>
    </citation>
    <scope>NUCLEOTIDE SEQUENCE [LARGE SCALE GENOMIC DNA]</scope>
    <source>
        <strain evidence="1">NBRC 15888</strain>
    </source>
</reference>
<dbReference type="EMBL" id="BJVK01000010">
    <property type="protein sequence ID" value="GEL28252.1"/>
    <property type="molecule type" value="Genomic_DNA"/>
</dbReference>
<dbReference type="AlphaFoldDB" id="A0A511DTU0"/>
<evidence type="ECO:0000313" key="1">
    <source>
        <dbReference type="EMBL" id="GEL28252.1"/>
    </source>
</evidence>
<name>A0A511DTU0_LENKE</name>
<dbReference type="Proteomes" id="UP000321893">
    <property type="component" value="Unassembled WGS sequence"/>
</dbReference>
<dbReference type="OrthoDB" id="2316992at2"/>
<protein>
    <submittedName>
        <fullName evidence="1">Uncharacterized protein</fullName>
    </submittedName>
</protein>
<sequence>MTFNYKYALFTNTPVILVAIIYPFIEIANFDPVWAYSLLFIALISWCLFTGENFYDRHPNLDYHNYRRGLIPMVILISTSLVFIYLFFKLGPQNNLEPIFMWIALSNFLTDGFAKYKGIE</sequence>
<organism evidence="1 2">
    <name type="scientific">Lentilactobacillus kefiri</name>
    <name type="common">Lactobacillus kefiri</name>
    <dbReference type="NCBI Taxonomy" id="33962"/>
    <lineage>
        <taxon>Bacteria</taxon>
        <taxon>Bacillati</taxon>
        <taxon>Bacillota</taxon>
        <taxon>Bacilli</taxon>
        <taxon>Lactobacillales</taxon>
        <taxon>Lactobacillaceae</taxon>
        <taxon>Lentilactobacillus</taxon>
    </lineage>
</organism>
<dbReference type="GeneID" id="71566728"/>
<evidence type="ECO:0000313" key="2">
    <source>
        <dbReference type="Proteomes" id="UP000321893"/>
    </source>
</evidence>
<gene>
    <name evidence="1" type="ORF">LKE01_10720</name>
</gene>
<keyword evidence="2" id="KW-1185">Reference proteome</keyword>